<reference evidence="2 3" key="1">
    <citation type="journal article" date="2015" name="Genome Biol. Evol.">
        <title>Comparative Genomics of a Bacterivorous Green Alga Reveals Evolutionary Causalities and Consequences of Phago-Mixotrophic Mode of Nutrition.</title>
        <authorList>
            <person name="Burns J.A."/>
            <person name="Paasch A."/>
            <person name="Narechania A."/>
            <person name="Kim E."/>
        </authorList>
    </citation>
    <scope>NUCLEOTIDE SEQUENCE [LARGE SCALE GENOMIC DNA]</scope>
    <source>
        <strain evidence="2 3">PLY_AMNH</strain>
    </source>
</reference>
<dbReference type="CDD" id="cd00303">
    <property type="entry name" value="retropepsin_like"/>
    <property type="match status" value="1"/>
</dbReference>
<sequence length="406" mass="44081">MGGSQVNDARAGSRKQRCTTTESGVPWEAAAAKPAPWPDDPAPEDSITRTARWTALIAEAGTYHLPDDNSEEELNPRGVEPGLHKLASIRSDIGVDAGAGRWGEWLDEHVLVAMDATGPTLRIFWAWIVGKVRVKVLVDTGASSSFLSLETVKKLKLQPTVVHEKPMRVQVADGTVYDANSCVRPKLTAETWKGSYAKQPTAARVTFDYAQYGSVRFDHESQKVVIAGCSPGSLNSERGQAMGLVEAHDGTEASIATLVSDTSSSDYDDLDADEAAQEQVCADHAEGLEPDWENEAHQLWETAQALREHSGTPSRRRGHRRRAPATAAPVVTAEGEQHGSRYSCFKKEKPATPAAPGQMRSSGENDEIEQRSCGEDDKTEQRSNGDAKQAKQAKQTVAQTTPLAWR</sequence>
<dbReference type="InterPro" id="IPR021109">
    <property type="entry name" value="Peptidase_aspartic_dom_sf"/>
</dbReference>
<dbReference type="Pfam" id="PF13650">
    <property type="entry name" value="Asp_protease_2"/>
    <property type="match status" value="1"/>
</dbReference>
<feature type="region of interest" description="Disordered" evidence="1">
    <location>
        <begin position="1"/>
        <end position="45"/>
    </location>
</feature>
<dbReference type="AlphaFoldDB" id="A0AAE0CC34"/>
<dbReference type="EMBL" id="LGRX02025494">
    <property type="protein sequence ID" value="KAK3252281.1"/>
    <property type="molecule type" value="Genomic_DNA"/>
</dbReference>
<comment type="caution">
    <text evidence="2">The sequence shown here is derived from an EMBL/GenBank/DDBJ whole genome shotgun (WGS) entry which is preliminary data.</text>
</comment>
<keyword evidence="3" id="KW-1185">Reference proteome</keyword>
<feature type="compositionally biased region" description="Basic and acidic residues" evidence="1">
    <location>
        <begin position="368"/>
        <end position="389"/>
    </location>
</feature>
<dbReference type="InterPro" id="IPR001969">
    <property type="entry name" value="Aspartic_peptidase_AS"/>
</dbReference>
<proteinExistence type="predicted"/>
<dbReference type="GO" id="GO:0006508">
    <property type="term" value="P:proteolysis"/>
    <property type="evidence" value="ECO:0007669"/>
    <property type="project" value="InterPro"/>
</dbReference>
<feature type="compositionally biased region" description="Low complexity" evidence="1">
    <location>
        <begin position="324"/>
        <end position="333"/>
    </location>
</feature>
<feature type="region of interest" description="Disordered" evidence="1">
    <location>
        <begin position="306"/>
        <end position="406"/>
    </location>
</feature>
<organism evidence="2 3">
    <name type="scientific">Cymbomonas tetramitiformis</name>
    <dbReference type="NCBI Taxonomy" id="36881"/>
    <lineage>
        <taxon>Eukaryota</taxon>
        <taxon>Viridiplantae</taxon>
        <taxon>Chlorophyta</taxon>
        <taxon>Pyramimonadophyceae</taxon>
        <taxon>Pyramimonadales</taxon>
        <taxon>Pyramimonadaceae</taxon>
        <taxon>Cymbomonas</taxon>
    </lineage>
</organism>
<evidence type="ECO:0000313" key="3">
    <source>
        <dbReference type="Proteomes" id="UP001190700"/>
    </source>
</evidence>
<dbReference type="PROSITE" id="PS00141">
    <property type="entry name" value="ASP_PROTEASE"/>
    <property type="match status" value="1"/>
</dbReference>
<name>A0AAE0CC34_9CHLO</name>
<feature type="compositionally biased region" description="Low complexity" evidence="1">
    <location>
        <begin position="390"/>
        <end position="406"/>
    </location>
</feature>
<feature type="compositionally biased region" description="Basic and acidic residues" evidence="1">
    <location>
        <begin position="335"/>
        <end position="350"/>
    </location>
</feature>
<protein>
    <submittedName>
        <fullName evidence="2">Uncharacterized protein</fullName>
    </submittedName>
</protein>
<dbReference type="Gene3D" id="2.40.70.10">
    <property type="entry name" value="Acid Proteases"/>
    <property type="match status" value="1"/>
</dbReference>
<accession>A0AAE0CC34</accession>
<dbReference type="SUPFAM" id="SSF50630">
    <property type="entry name" value="Acid proteases"/>
    <property type="match status" value="1"/>
</dbReference>
<dbReference type="GO" id="GO:0004190">
    <property type="term" value="F:aspartic-type endopeptidase activity"/>
    <property type="evidence" value="ECO:0007669"/>
    <property type="project" value="InterPro"/>
</dbReference>
<evidence type="ECO:0000313" key="2">
    <source>
        <dbReference type="EMBL" id="KAK3252281.1"/>
    </source>
</evidence>
<gene>
    <name evidence="2" type="ORF">CYMTET_38415</name>
</gene>
<evidence type="ECO:0000256" key="1">
    <source>
        <dbReference type="SAM" id="MobiDB-lite"/>
    </source>
</evidence>
<feature type="compositionally biased region" description="Basic residues" evidence="1">
    <location>
        <begin position="314"/>
        <end position="323"/>
    </location>
</feature>
<dbReference type="Proteomes" id="UP001190700">
    <property type="component" value="Unassembled WGS sequence"/>
</dbReference>